<name>A0A813HUA5_POLGL</name>
<sequence>MTSTLHYFPILGRGEPIRMTLAACNAQYEEAKVDFGSMKDEAGTAASPFGQAPYLDTPEGVRLSQMTAIMKYVAAKHKPLLLGGSEVERAQVDMLLLGIDDLYLKYISCVYQKSLFEEGKVELWKDHFEPESKSARNGGAHLFFLVEALARGKGSFFLGAQPSIADVFFYFALEAFNREQCFGDKLLSQYPSLGPYMAAVAGIDGLAGRLSNPERQVMPFNGNGQG</sequence>
<evidence type="ECO:0000313" key="9">
    <source>
        <dbReference type="EMBL" id="CAE8735421.1"/>
    </source>
</evidence>
<dbReference type="AlphaFoldDB" id="A0A813HUA5"/>
<comment type="caution">
    <text evidence="8">The sequence shown here is derived from an EMBL/GenBank/DDBJ whole genome shotgun (WGS) entry which is preliminary data.</text>
</comment>
<evidence type="ECO:0000256" key="3">
    <source>
        <dbReference type="ARBA" id="ARBA00012452"/>
    </source>
</evidence>
<dbReference type="Proteomes" id="UP000654075">
    <property type="component" value="Unassembled WGS sequence"/>
</dbReference>
<evidence type="ECO:0000259" key="7">
    <source>
        <dbReference type="PROSITE" id="PS50405"/>
    </source>
</evidence>
<feature type="domain" description="GST C-terminal" evidence="7">
    <location>
        <begin position="85"/>
        <end position="220"/>
    </location>
</feature>
<dbReference type="SFLD" id="SFLDS00019">
    <property type="entry name" value="Glutathione_Transferase_(cytos"/>
    <property type="match status" value="1"/>
</dbReference>
<accession>A0A813HUA5</accession>
<dbReference type="PANTHER" id="PTHR11571">
    <property type="entry name" value="GLUTATHIONE S-TRANSFERASE"/>
    <property type="match status" value="1"/>
</dbReference>
<evidence type="ECO:0000256" key="1">
    <source>
        <dbReference type="ARBA" id="ARBA00003701"/>
    </source>
</evidence>
<evidence type="ECO:0000256" key="4">
    <source>
        <dbReference type="ARBA" id="ARBA00022679"/>
    </source>
</evidence>
<dbReference type="OMA" id="ERECISE"/>
<evidence type="ECO:0000256" key="2">
    <source>
        <dbReference type="ARBA" id="ARBA00005861"/>
    </source>
</evidence>
<dbReference type="SUPFAM" id="SSF47616">
    <property type="entry name" value="GST C-terminal domain-like"/>
    <property type="match status" value="1"/>
</dbReference>
<dbReference type="CDD" id="cd03039">
    <property type="entry name" value="GST_N_Sigma_like"/>
    <property type="match status" value="1"/>
</dbReference>
<dbReference type="EMBL" id="CAJNNV010033162">
    <property type="protein sequence ID" value="CAE8642477.1"/>
    <property type="molecule type" value="Genomic_DNA"/>
</dbReference>
<dbReference type="InterPro" id="IPR050213">
    <property type="entry name" value="GST_superfamily"/>
</dbReference>
<dbReference type="OrthoDB" id="422574at2759"/>
<dbReference type="InterPro" id="IPR004045">
    <property type="entry name" value="Glutathione_S-Trfase_N"/>
</dbReference>
<dbReference type="Gene3D" id="3.40.30.10">
    <property type="entry name" value="Glutaredoxin"/>
    <property type="match status" value="1"/>
</dbReference>
<proteinExistence type="inferred from homology"/>
<feature type="domain" description="GST N-terminal" evidence="6">
    <location>
        <begin position="1"/>
        <end position="81"/>
    </location>
</feature>
<keyword evidence="4" id="KW-0808">Transferase</keyword>
<evidence type="ECO:0000313" key="8">
    <source>
        <dbReference type="EMBL" id="CAE8642477.1"/>
    </source>
</evidence>
<dbReference type="GO" id="GO:0004364">
    <property type="term" value="F:glutathione transferase activity"/>
    <property type="evidence" value="ECO:0007669"/>
    <property type="project" value="UniProtKB-EC"/>
</dbReference>
<keyword evidence="10" id="KW-1185">Reference proteome</keyword>
<reference evidence="8" key="1">
    <citation type="submission" date="2021-02" db="EMBL/GenBank/DDBJ databases">
        <authorList>
            <person name="Dougan E. K."/>
            <person name="Rhodes N."/>
            <person name="Thang M."/>
            <person name="Chan C."/>
        </authorList>
    </citation>
    <scope>NUCLEOTIDE SEQUENCE</scope>
</reference>
<dbReference type="InterPro" id="IPR040079">
    <property type="entry name" value="Glutathione_S-Trfase"/>
</dbReference>
<comment type="function">
    <text evidence="1">Conjugation of reduced glutathione to a wide number of exogenous and endogenous hydrophobic electrophiles.</text>
</comment>
<comment type="similarity">
    <text evidence="2">Belongs to the GST superfamily. Mu family.</text>
</comment>
<gene>
    <name evidence="8" type="ORF">PGLA1383_LOCUS56960</name>
    <name evidence="9" type="ORF">PGLA2088_LOCUS47820</name>
</gene>
<dbReference type="InterPro" id="IPR010987">
    <property type="entry name" value="Glutathione-S-Trfase_C-like"/>
</dbReference>
<evidence type="ECO:0000313" key="10">
    <source>
        <dbReference type="Proteomes" id="UP000654075"/>
    </source>
</evidence>
<dbReference type="InterPro" id="IPR036282">
    <property type="entry name" value="Glutathione-S-Trfase_C_sf"/>
</dbReference>
<dbReference type="PROSITE" id="PS50404">
    <property type="entry name" value="GST_NTER"/>
    <property type="match status" value="1"/>
</dbReference>
<dbReference type="GO" id="GO:0006749">
    <property type="term" value="P:glutathione metabolic process"/>
    <property type="evidence" value="ECO:0007669"/>
    <property type="project" value="TreeGrafter"/>
</dbReference>
<dbReference type="Proteomes" id="UP000626109">
    <property type="component" value="Unassembled WGS sequence"/>
</dbReference>
<organism evidence="8 10">
    <name type="scientific">Polarella glacialis</name>
    <name type="common">Dinoflagellate</name>
    <dbReference type="NCBI Taxonomy" id="89957"/>
    <lineage>
        <taxon>Eukaryota</taxon>
        <taxon>Sar</taxon>
        <taxon>Alveolata</taxon>
        <taxon>Dinophyceae</taxon>
        <taxon>Suessiales</taxon>
        <taxon>Suessiaceae</taxon>
        <taxon>Polarella</taxon>
    </lineage>
</organism>
<dbReference type="Pfam" id="PF02798">
    <property type="entry name" value="GST_N"/>
    <property type="match status" value="1"/>
</dbReference>
<dbReference type="Gene3D" id="1.20.1050.10">
    <property type="match status" value="1"/>
</dbReference>
<dbReference type="PANTHER" id="PTHR11571:SF222">
    <property type="entry name" value="GLUTATHIONE TRANSFERASE"/>
    <property type="match status" value="1"/>
</dbReference>
<dbReference type="EMBL" id="CAJNNW010036544">
    <property type="protein sequence ID" value="CAE8735421.1"/>
    <property type="molecule type" value="Genomic_DNA"/>
</dbReference>
<dbReference type="PROSITE" id="PS50405">
    <property type="entry name" value="GST_CTER"/>
    <property type="match status" value="1"/>
</dbReference>
<dbReference type="InterPro" id="IPR036249">
    <property type="entry name" value="Thioredoxin-like_sf"/>
</dbReference>
<protein>
    <recommendedName>
        <fullName evidence="3">glutathione transferase</fullName>
        <ecNumber evidence="3">2.5.1.18</ecNumber>
    </recommendedName>
</protein>
<dbReference type="Pfam" id="PF13410">
    <property type="entry name" value="GST_C_2"/>
    <property type="match status" value="1"/>
</dbReference>
<evidence type="ECO:0000256" key="5">
    <source>
        <dbReference type="ARBA" id="ARBA00047960"/>
    </source>
</evidence>
<dbReference type="EC" id="2.5.1.18" evidence="3"/>
<evidence type="ECO:0000259" key="6">
    <source>
        <dbReference type="PROSITE" id="PS50404"/>
    </source>
</evidence>
<dbReference type="SUPFAM" id="SSF52833">
    <property type="entry name" value="Thioredoxin-like"/>
    <property type="match status" value="1"/>
</dbReference>
<comment type="catalytic activity">
    <reaction evidence="5">
        <text>RX + glutathione = an S-substituted glutathione + a halide anion + H(+)</text>
        <dbReference type="Rhea" id="RHEA:16437"/>
        <dbReference type="ChEBI" id="CHEBI:15378"/>
        <dbReference type="ChEBI" id="CHEBI:16042"/>
        <dbReference type="ChEBI" id="CHEBI:17792"/>
        <dbReference type="ChEBI" id="CHEBI:57925"/>
        <dbReference type="ChEBI" id="CHEBI:90779"/>
        <dbReference type="EC" id="2.5.1.18"/>
    </reaction>
</comment>